<accession>A0ABR1FC08</accession>
<dbReference type="RefSeq" id="XP_064769616.1">
    <property type="nucleotide sequence ID" value="XM_064914003.1"/>
</dbReference>
<keyword evidence="1" id="KW-0812">Transmembrane</keyword>
<dbReference type="Proteomes" id="UP001498771">
    <property type="component" value="Unassembled WGS sequence"/>
</dbReference>
<comment type="caution">
    <text evidence="2">The sequence shown here is derived from an EMBL/GenBank/DDBJ whole genome shotgun (WGS) entry which is preliminary data.</text>
</comment>
<dbReference type="EMBL" id="JBBJBU010000002">
    <property type="protein sequence ID" value="KAK7206583.1"/>
    <property type="molecule type" value="Genomic_DNA"/>
</dbReference>
<evidence type="ECO:0000313" key="2">
    <source>
        <dbReference type="EMBL" id="KAK7206583.1"/>
    </source>
</evidence>
<name>A0ABR1FC08_9ASCO</name>
<sequence length="93" mass="10262">MGCFVSLFYDVIVVTVAGQLYRGAGKTDRDDRRRQHWLSLACLVFALMSLAMRIEVVDAGGGSEGARSIDIKFLHARVTAKNEKVLVEKDSCV</sequence>
<keyword evidence="3" id="KW-1185">Reference proteome</keyword>
<organism evidence="2 3">
    <name type="scientific">Myxozyma melibiosi</name>
    <dbReference type="NCBI Taxonomy" id="54550"/>
    <lineage>
        <taxon>Eukaryota</taxon>
        <taxon>Fungi</taxon>
        <taxon>Dikarya</taxon>
        <taxon>Ascomycota</taxon>
        <taxon>Saccharomycotina</taxon>
        <taxon>Lipomycetes</taxon>
        <taxon>Lipomycetales</taxon>
        <taxon>Lipomycetaceae</taxon>
        <taxon>Myxozyma</taxon>
    </lineage>
</organism>
<feature type="transmembrane region" description="Helical" evidence="1">
    <location>
        <begin position="6"/>
        <end position="24"/>
    </location>
</feature>
<protein>
    <submittedName>
        <fullName evidence="2">Uncharacterized protein</fullName>
    </submittedName>
</protein>
<evidence type="ECO:0000313" key="3">
    <source>
        <dbReference type="Proteomes" id="UP001498771"/>
    </source>
</evidence>
<evidence type="ECO:0000256" key="1">
    <source>
        <dbReference type="SAM" id="Phobius"/>
    </source>
</evidence>
<proteinExistence type="predicted"/>
<feature type="transmembrane region" description="Helical" evidence="1">
    <location>
        <begin position="36"/>
        <end position="54"/>
    </location>
</feature>
<reference evidence="2 3" key="1">
    <citation type="submission" date="2024-03" db="EMBL/GenBank/DDBJ databases">
        <title>Genome-scale model development and genomic sequencing of the oleaginous clade Lipomyces.</title>
        <authorList>
            <consortium name="Lawrence Berkeley National Laboratory"/>
            <person name="Czajka J.J."/>
            <person name="Han Y."/>
            <person name="Kim J."/>
            <person name="Mondo S.J."/>
            <person name="Hofstad B.A."/>
            <person name="Robles A."/>
            <person name="Haridas S."/>
            <person name="Riley R."/>
            <person name="LaButti K."/>
            <person name="Pangilinan J."/>
            <person name="Andreopoulos W."/>
            <person name="Lipzen A."/>
            <person name="Yan J."/>
            <person name="Wang M."/>
            <person name="Ng V."/>
            <person name="Grigoriev I.V."/>
            <person name="Spatafora J.W."/>
            <person name="Magnuson J.K."/>
            <person name="Baker S.E."/>
            <person name="Pomraning K.R."/>
        </authorList>
    </citation>
    <scope>NUCLEOTIDE SEQUENCE [LARGE SCALE GENOMIC DNA]</scope>
    <source>
        <strain evidence="2 3">Phaff 52-87</strain>
    </source>
</reference>
<dbReference type="GeneID" id="90039515"/>
<gene>
    <name evidence="2" type="ORF">BZA70DRAFT_288058</name>
</gene>
<keyword evidence="1" id="KW-1133">Transmembrane helix</keyword>
<keyword evidence="1" id="KW-0472">Membrane</keyword>